<organism evidence="1 2">
    <name type="scientific">Ralstonia phage RP12</name>
    <dbReference type="NCBI Taxonomy" id="1923889"/>
    <lineage>
        <taxon>Viruses</taxon>
        <taxon>Duplodnaviria</taxon>
        <taxon>Heunggongvirae</taxon>
        <taxon>Uroviricota</taxon>
        <taxon>Caudoviricetes</taxon>
        <taxon>Chimalliviridae</taxon>
        <taxon>Ripduovirus</taxon>
        <taxon>Ripduovirus RP12</taxon>
    </lineage>
</organism>
<keyword evidence="2" id="KW-1185">Reference proteome</keyword>
<dbReference type="KEGG" id="vg:40074656"/>
<reference evidence="1 2" key="1">
    <citation type="submission" date="2016-12" db="EMBL/GenBank/DDBJ databases">
        <title>Characterization of two jumbo phages RP12 and RP31 infecting the phytopathogen Ralstonia solanacearum.</title>
        <authorList>
            <person name="Kawasaki T."/>
            <person name="Yoshikawa G."/>
            <person name="Ogata H."/>
            <person name="Yamada T."/>
        </authorList>
    </citation>
    <scope>NUCLEOTIDE SEQUENCE [LARGE SCALE GENOMIC DNA]</scope>
    <source>
        <strain evidence="1 2">RP12</strain>
    </source>
</reference>
<dbReference type="RefSeq" id="YP_009598954.1">
    <property type="nucleotide sequence ID" value="NC_041911.1"/>
</dbReference>
<dbReference type="Proteomes" id="UP000222831">
    <property type="component" value="Segment"/>
</dbReference>
<proteinExistence type="predicted"/>
<dbReference type="GeneID" id="40074656"/>
<protein>
    <submittedName>
        <fullName evidence="1">Uncharacterized protein</fullName>
    </submittedName>
</protein>
<dbReference type="EMBL" id="AP017924">
    <property type="protein sequence ID" value="BAW19235.1"/>
    <property type="molecule type" value="Genomic_DNA"/>
</dbReference>
<evidence type="ECO:0000313" key="2">
    <source>
        <dbReference type="Proteomes" id="UP000222831"/>
    </source>
</evidence>
<sequence>MGCAEIMESTTLEEEECLAILYPWQCWSKGMTQYEEFRSLEEMAKAKALSVDVIMDAIASNKGNLDDLHFVKRA</sequence>
<accession>A0A1L7N186</accession>
<name>A0A1L7N186_9CAUD</name>
<evidence type="ECO:0000313" key="1">
    <source>
        <dbReference type="EMBL" id="BAW19235.1"/>
    </source>
</evidence>